<keyword evidence="7" id="KW-0653">Protein transport</keyword>
<dbReference type="PANTHER" id="PTHR33909">
    <property type="entry name" value="SEC TRANSLOCON ACCESSORY COMPLEX SUBUNIT YAJC"/>
    <property type="match status" value="1"/>
</dbReference>
<comment type="similarity">
    <text evidence="2">Belongs to the YajC family.</text>
</comment>
<keyword evidence="13" id="KW-1185">Reference proteome</keyword>
<gene>
    <name evidence="12" type="primary">yajC</name>
    <name evidence="12" type="ORF">C5O23_03385</name>
</gene>
<keyword evidence="5" id="KW-1003">Cell membrane</keyword>
<evidence type="ECO:0000256" key="6">
    <source>
        <dbReference type="ARBA" id="ARBA00022692"/>
    </source>
</evidence>
<organism evidence="12 13">
    <name type="scientific">Duncaniella muris</name>
    <dbReference type="NCBI Taxonomy" id="2094150"/>
    <lineage>
        <taxon>Bacteria</taxon>
        <taxon>Pseudomonadati</taxon>
        <taxon>Bacteroidota</taxon>
        <taxon>Bacteroidia</taxon>
        <taxon>Bacteroidales</taxon>
        <taxon>Muribaculaceae</taxon>
        <taxon>Duncaniella</taxon>
    </lineage>
</organism>
<evidence type="ECO:0000256" key="1">
    <source>
        <dbReference type="ARBA" id="ARBA00004162"/>
    </source>
</evidence>
<evidence type="ECO:0000256" key="9">
    <source>
        <dbReference type="ARBA" id="ARBA00023010"/>
    </source>
</evidence>
<comment type="subcellular location">
    <subcellularLocation>
        <location evidence="1">Cell membrane</location>
        <topology evidence="1">Single-pass membrane protein</topology>
    </subcellularLocation>
</comment>
<dbReference type="PRINTS" id="PR01853">
    <property type="entry name" value="YAJCTRNLCASE"/>
</dbReference>
<keyword evidence="9" id="KW-0811">Translocation</keyword>
<keyword evidence="10 11" id="KW-0472">Membrane</keyword>
<keyword evidence="6 11" id="KW-0812">Transmembrane</keyword>
<evidence type="ECO:0000313" key="12">
    <source>
        <dbReference type="EMBL" id="PWB03443.1"/>
    </source>
</evidence>
<evidence type="ECO:0000256" key="10">
    <source>
        <dbReference type="ARBA" id="ARBA00023136"/>
    </source>
</evidence>
<dbReference type="SMART" id="SM01323">
    <property type="entry name" value="YajC"/>
    <property type="match status" value="1"/>
</dbReference>
<dbReference type="RefSeq" id="WP_107031553.1">
    <property type="nucleotide sequence ID" value="NZ_CAJSYL010000035.1"/>
</dbReference>
<keyword evidence="4" id="KW-0813">Transport</keyword>
<reference evidence="13" key="1">
    <citation type="submission" date="2018-02" db="EMBL/GenBank/DDBJ databases">
        <authorList>
            <person name="Clavel T."/>
            <person name="Strowig T."/>
        </authorList>
    </citation>
    <scope>NUCLEOTIDE SEQUENCE [LARGE SCALE GENOMIC DNA]</scope>
    <source>
        <strain evidence="13">DSM 103720</strain>
    </source>
</reference>
<evidence type="ECO:0000313" key="13">
    <source>
        <dbReference type="Proteomes" id="UP000244905"/>
    </source>
</evidence>
<dbReference type="GO" id="GO:0005886">
    <property type="term" value="C:plasma membrane"/>
    <property type="evidence" value="ECO:0007669"/>
    <property type="project" value="UniProtKB-SubCell"/>
</dbReference>
<dbReference type="GeneID" id="82525394"/>
<evidence type="ECO:0000256" key="8">
    <source>
        <dbReference type="ARBA" id="ARBA00022989"/>
    </source>
</evidence>
<feature type="transmembrane region" description="Helical" evidence="11">
    <location>
        <begin position="12"/>
        <end position="31"/>
    </location>
</feature>
<name>A0A2V1ILL3_9BACT</name>
<evidence type="ECO:0000256" key="3">
    <source>
        <dbReference type="ARBA" id="ARBA00014962"/>
    </source>
</evidence>
<dbReference type="AlphaFoldDB" id="A0A2V1ILL3"/>
<dbReference type="Pfam" id="PF02699">
    <property type="entry name" value="YajC"/>
    <property type="match status" value="1"/>
</dbReference>
<proteinExistence type="inferred from homology"/>
<accession>A0A2V1ILL3</accession>
<dbReference type="PANTHER" id="PTHR33909:SF1">
    <property type="entry name" value="SEC TRANSLOCON ACCESSORY COMPLEX SUBUNIT YAJC"/>
    <property type="match status" value="1"/>
</dbReference>
<evidence type="ECO:0000256" key="7">
    <source>
        <dbReference type="ARBA" id="ARBA00022927"/>
    </source>
</evidence>
<dbReference type="InterPro" id="IPR003849">
    <property type="entry name" value="Preprotein_translocase_YajC"/>
</dbReference>
<keyword evidence="8 11" id="KW-1133">Transmembrane helix</keyword>
<evidence type="ECO:0000256" key="4">
    <source>
        <dbReference type="ARBA" id="ARBA00022448"/>
    </source>
</evidence>
<dbReference type="EMBL" id="PUEC01000005">
    <property type="protein sequence ID" value="PWB03443.1"/>
    <property type="molecule type" value="Genomic_DNA"/>
</dbReference>
<comment type="caution">
    <text evidence="12">The sequence shown here is derived from an EMBL/GenBank/DDBJ whole genome shotgun (WGS) entry which is preliminary data.</text>
</comment>
<dbReference type="NCBIfam" id="TIGR00739">
    <property type="entry name" value="yajC"/>
    <property type="match status" value="1"/>
</dbReference>
<evidence type="ECO:0000256" key="2">
    <source>
        <dbReference type="ARBA" id="ARBA00006742"/>
    </source>
</evidence>
<dbReference type="GO" id="GO:0015031">
    <property type="term" value="P:protein transport"/>
    <property type="evidence" value="ECO:0007669"/>
    <property type="project" value="UniProtKB-KW"/>
</dbReference>
<sequence length="106" mass="11710">MLNTILLQSMNSSWANILMIVALIAVFYFMMIRPQQKRQNEIKKFREGLKVGDAVVTAGGIYGKVKGIDDTTFTIEIARDVRITVDKGSVYPSAQQAANDAAEKGK</sequence>
<evidence type="ECO:0000256" key="11">
    <source>
        <dbReference type="SAM" id="Phobius"/>
    </source>
</evidence>
<evidence type="ECO:0000256" key="5">
    <source>
        <dbReference type="ARBA" id="ARBA00022475"/>
    </source>
</evidence>
<protein>
    <recommendedName>
        <fullName evidence="3">Sec translocon accessory complex subunit YajC</fullName>
    </recommendedName>
</protein>
<dbReference type="Proteomes" id="UP000244905">
    <property type="component" value="Unassembled WGS sequence"/>
</dbReference>